<name>A0A1Y1RSB3_9MICC</name>
<evidence type="ECO:0000256" key="6">
    <source>
        <dbReference type="SAM" id="Phobius"/>
    </source>
</evidence>
<dbReference type="GO" id="GO:0016020">
    <property type="term" value="C:membrane"/>
    <property type="evidence" value="ECO:0007669"/>
    <property type="project" value="UniProtKB-SubCell"/>
</dbReference>
<feature type="region of interest" description="Disordered" evidence="5">
    <location>
        <begin position="1"/>
        <end position="25"/>
    </location>
</feature>
<dbReference type="GO" id="GO:0008237">
    <property type="term" value="F:metallopeptidase activity"/>
    <property type="evidence" value="ECO:0007669"/>
    <property type="project" value="UniProtKB-KW"/>
</dbReference>
<evidence type="ECO:0000313" key="7">
    <source>
        <dbReference type="EMBL" id="ORC24992.1"/>
    </source>
</evidence>
<reference evidence="7 8" key="1">
    <citation type="submission" date="2016-05" db="EMBL/GenBank/DDBJ databases">
        <title>Draft genome sequence of a porcine commensal Rothia nasimurium.</title>
        <authorList>
            <person name="Gaiser R.A."/>
            <person name="Van Baarlen P."/>
            <person name="Wells J.M."/>
        </authorList>
    </citation>
    <scope>NUCLEOTIDE SEQUENCE [LARGE SCALE GENOMIC DNA]</scope>
    <source>
        <strain evidence="7 8">PT-32</strain>
    </source>
</reference>
<organism evidence="7 8">
    <name type="scientific">Rothia nasimurium</name>
    <dbReference type="NCBI Taxonomy" id="85336"/>
    <lineage>
        <taxon>Bacteria</taxon>
        <taxon>Bacillati</taxon>
        <taxon>Actinomycetota</taxon>
        <taxon>Actinomycetes</taxon>
        <taxon>Micrococcales</taxon>
        <taxon>Micrococcaceae</taxon>
        <taxon>Rothia</taxon>
    </lineage>
</organism>
<evidence type="ECO:0000256" key="4">
    <source>
        <dbReference type="ARBA" id="ARBA00023136"/>
    </source>
</evidence>
<dbReference type="EMBL" id="LXWF01000002">
    <property type="protein sequence ID" value="ORC24992.1"/>
    <property type="molecule type" value="Genomic_DNA"/>
</dbReference>
<accession>A0A1Y1RSB3</accession>
<evidence type="ECO:0000256" key="3">
    <source>
        <dbReference type="ARBA" id="ARBA00022989"/>
    </source>
</evidence>
<gene>
    <name evidence="7" type="ORF">A7979_09165</name>
</gene>
<evidence type="ECO:0000256" key="2">
    <source>
        <dbReference type="ARBA" id="ARBA00022692"/>
    </source>
</evidence>
<evidence type="ECO:0000256" key="5">
    <source>
        <dbReference type="SAM" id="MobiDB-lite"/>
    </source>
</evidence>
<keyword evidence="4 6" id="KW-0472">Membrane</keyword>
<comment type="subcellular location">
    <subcellularLocation>
        <location evidence="1">Membrane</location>
        <topology evidence="1">Single-pass membrane protein</topology>
    </subcellularLocation>
</comment>
<dbReference type="RefSeq" id="WP_083090633.1">
    <property type="nucleotide sequence ID" value="NZ_LXWF01000002.1"/>
</dbReference>
<comment type="caution">
    <text evidence="7">The sequence shown here is derived from an EMBL/GenBank/DDBJ whole genome shotgun (WGS) entry which is preliminary data.</text>
</comment>
<proteinExistence type="predicted"/>
<dbReference type="InterPro" id="IPR007343">
    <property type="entry name" value="Uncharacterised_pept_Zn_put"/>
</dbReference>
<keyword evidence="8" id="KW-1185">Reference proteome</keyword>
<dbReference type="PANTHER" id="PTHR30168">
    <property type="entry name" value="PUTATIVE MEMBRANE PROTEIN YPFJ"/>
    <property type="match status" value="1"/>
</dbReference>
<keyword evidence="7" id="KW-0645">Protease</keyword>
<sequence>MGFNDNLNSNYSQRGSSGGNGRSAGGGGTNPLMMMLMSSVARKFGIPGVLIVGAIFFFASGGLGGLTGGSSSMYGTESQQDQVTGAGNFDHCQTAEDANRYDDCRILATGVSLDMVWEEKLPAEAGVSYTAPDLVLGEGQLSTGCGSANISQTGPFYCPADTTVYMSVPFFDQLKAMGGSNGDFAVMYVTAHEFAHHIQQTMGTLKYSNYQDPGADSGAVQVEVQADCYAGVWASQADKGENALLDPLTEEQIQQAIDTARAIGDDAIQRSAGQQVNPDLWTHGSSEQRVSWFTKGYTEGTMAACAQPFNS</sequence>
<evidence type="ECO:0000256" key="1">
    <source>
        <dbReference type="ARBA" id="ARBA00004167"/>
    </source>
</evidence>
<keyword evidence="2 6" id="KW-0812">Transmembrane</keyword>
<keyword evidence="7" id="KW-0378">Hydrolase</keyword>
<dbReference type="Proteomes" id="UP000192359">
    <property type="component" value="Unassembled WGS sequence"/>
</dbReference>
<feature type="transmembrane region" description="Helical" evidence="6">
    <location>
        <begin position="44"/>
        <end position="66"/>
    </location>
</feature>
<dbReference type="GO" id="GO:0006508">
    <property type="term" value="P:proteolysis"/>
    <property type="evidence" value="ECO:0007669"/>
    <property type="project" value="UniProtKB-KW"/>
</dbReference>
<keyword evidence="3 6" id="KW-1133">Transmembrane helix</keyword>
<keyword evidence="7" id="KW-0482">Metalloprotease</keyword>
<dbReference type="PANTHER" id="PTHR30168:SF0">
    <property type="entry name" value="INNER MEMBRANE PROTEIN"/>
    <property type="match status" value="1"/>
</dbReference>
<feature type="compositionally biased region" description="Gly residues" evidence="5">
    <location>
        <begin position="16"/>
        <end position="25"/>
    </location>
</feature>
<dbReference type="OrthoDB" id="9774900at2"/>
<dbReference type="Pfam" id="PF04228">
    <property type="entry name" value="Zn_peptidase"/>
    <property type="match status" value="1"/>
</dbReference>
<dbReference type="AlphaFoldDB" id="A0A1Y1RSB3"/>
<evidence type="ECO:0000313" key="8">
    <source>
        <dbReference type="Proteomes" id="UP000192359"/>
    </source>
</evidence>
<protein>
    <submittedName>
        <fullName evidence="7">Metalloprotease</fullName>
    </submittedName>
</protein>